<proteinExistence type="predicted"/>
<comment type="caution">
    <text evidence="1">The sequence shown here is derived from an EMBL/GenBank/DDBJ whole genome shotgun (WGS) entry which is preliminary data.</text>
</comment>
<protein>
    <submittedName>
        <fullName evidence="1">Uncharacterized protein</fullName>
    </submittedName>
</protein>
<gene>
    <name evidence="1" type="ORF">CDAR_546181</name>
</gene>
<keyword evidence="2" id="KW-1185">Reference proteome</keyword>
<organism evidence="1 2">
    <name type="scientific">Caerostris darwini</name>
    <dbReference type="NCBI Taxonomy" id="1538125"/>
    <lineage>
        <taxon>Eukaryota</taxon>
        <taxon>Metazoa</taxon>
        <taxon>Ecdysozoa</taxon>
        <taxon>Arthropoda</taxon>
        <taxon>Chelicerata</taxon>
        <taxon>Arachnida</taxon>
        <taxon>Araneae</taxon>
        <taxon>Araneomorphae</taxon>
        <taxon>Entelegynae</taxon>
        <taxon>Araneoidea</taxon>
        <taxon>Araneidae</taxon>
        <taxon>Caerostris</taxon>
    </lineage>
</organism>
<dbReference type="Proteomes" id="UP001054837">
    <property type="component" value="Unassembled WGS sequence"/>
</dbReference>
<evidence type="ECO:0000313" key="1">
    <source>
        <dbReference type="EMBL" id="GIY68445.1"/>
    </source>
</evidence>
<accession>A0AAV4VG23</accession>
<evidence type="ECO:0000313" key="2">
    <source>
        <dbReference type="Proteomes" id="UP001054837"/>
    </source>
</evidence>
<reference evidence="1 2" key="1">
    <citation type="submission" date="2021-06" db="EMBL/GenBank/DDBJ databases">
        <title>Caerostris darwini draft genome.</title>
        <authorList>
            <person name="Kono N."/>
            <person name="Arakawa K."/>
        </authorList>
    </citation>
    <scope>NUCLEOTIDE SEQUENCE [LARGE SCALE GENOMIC DNA]</scope>
</reference>
<dbReference type="AlphaFoldDB" id="A0AAV4VG23"/>
<dbReference type="EMBL" id="BPLQ01012871">
    <property type="protein sequence ID" value="GIY68445.1"/>
    <property type="molecule type" value="Genomic_DNA"/>
</dbReference>
<sequence>MRTKRSEECNCKTAGGRTLEKERDSPQIGGLRFSKLAFLCVSLLSQVSIRRGCRRGVKQRDRGMHAQHHFERKLKFFSEKLAQFGPPPPPSRYPINFCGLNL</sequence>
<name>A0AAV4VG23_9ARAC</name>